<dbReference type="STRING" id="146817.SAMN04488502_103121"/>
<dbReference type="EMBL" id="FNHB01000003">
    <property type="protein sequence ID" value="SDM27330.1"/>
    <property type="molecule type" value="Genomic_DNA"/>
</dbReference>
<feature type="domain" description="ABC transmembrane type-1" evidence="8">
    <location>
        <begin position="79"/>
        <end position="246"/>
    </location>
</feature>
<dbReference type="AlphaFoldDB" id="A0A1G9RWD0"/>
<keyword evidence="3" id="KW-1003">Cell membrane</keyword>
<feature type="transmembrane region" description="Helical" evidence="7">
    <location>
        <begin position="127"/>
        <end position="146"/>
    </location>
</feature>
<comment type="subcellular location">
    <subcellularLocation>
        <location evidence="1">Cell membrane</location>
        <topology evidence="1">Multi-pass membrane protein</topology>
    </subcellularLocation>
</comment>
<dbReference type="InterPro" id="IPR035906">
    <property type="entry name" value="MetI-like_sf"/>
</dbReference>
<evidence type="ECO:0000259" key="8">
    <source>
        <dbReference type="Pfam" id="PF00528"/>
    </source>
</evidence>
<evidence type="ECO:0000256" key="1">
    <source>
        <dbReference type="ARBA" id="ARBA00004651"/>
    </source>
</evidence>
<keyword evidence="6 7" id="KW-0472">Membrane</keyword>
<evidence type="ECO:0000256" key="6">
    <source>
        <dbReference type="ARBA" id="ARBA00023136"/>
    </source>
</evidence>
<dbReference type="Gene3D" id="1.10.3720.10">
    <property type="entry name" value="MetI-like"/>
    <property type="match status" value="1"/>
</dbReference>
<dbReference type="OrthoDB" id="9804353at2"/>
<evidence type="ECO:0000256" key="3">
    <source>
        <dbReference type="ARBA" id="ARBA00022475"/>
    </source>
</evidence>
<feature type="transmembrane region" description="Helical" evidence="7">
    <location>
        <begin position="95"/>
        <end position="115"/>
    </location>
</feature>
<protein>
    <submittedName>
        <fullName evidence="9">NitT/TauT family transport system permease protein</fullName>
    </submittedName>
</protein>
<evidence type="ECO:0000256" key="5">
    <source>
        <dbReference type="ARBA" id="ARBA00022989"/>
    </source>
</evidence>
<feature type="transmembrane region" description="Helical" evidence="7">
    <location>
        <begin position="68"/>
        <end position="89"/>
    </location>
</feature>
<keyword evidence="4 7" id="KW-0812">Transmembrane</keyword>
<feature type="transmembrane region" description="Helical" evidence="7">
    <location>
        <begin position="223"/>
        <end position="244"/>
    </location>
</feature>
<evidence type="ECO:0000256" key="4">
    <source>
        <dbReference type="ARBA" id="ARBA00022692"/>
    </source>
</evidence>
<keyword evidence="10" id="KW-1185">Reference proteome</keyword>
<dbReference type="GO" id="GO:0055085">
    <property type="term" value="P:transmembrane transport"/>
    <property type="evidence" value="ECO:0007669"/>
    <property type="project" value="InterPro"/>
</dbReference>
<feature type="transmembrane region" description="Helical" evidence="7">
    <location>
        <begin position="12"/>
        <end position="33"/>
    </location>
</feature>
<dbReference type="SUPFAM" id="SSF161098">
    <property type="entry name" value="MetI-like"/>
    <property type="match status" value="1"/>
</dbReference>
<reference evidence="9 10" key="1">
    <citation type="submission" date="2016-10" db="EMBL/GenBank/DDBJ databases">
        <authorList>
            <person name="de Groot N.N."/>
        </authorList>
    </citation>
    <scope>NUCLEOTIDE SEQUENCE [LARGE SCALE GENOMIC DNA]</scope>
    <source>
        <strain evidence="9 10">DSM 1736</strain>
    </source>
</reference>
<dbReference type="GO" id="GO:0005886">
    <property type="term" value="C:plasma membrane"/>
    <property type="evidence" value="ECO:0007669"/>
    <property type="project" value="UniProtKB-SubCell"/>
</dbReference>
<dbReference type="Pfam" id="PF00528">
    <property type="entry name" value="BPD_transp_1"/>
    <property type="match status" value="1"/>
</dbReference>
<dbReference type="PANTHER" id="PTHR30151:SF20">
    <property type="entry name" value="ABC TRANSPORTER PERMEASE PROTEIN HI_0355-RELATED"/>
    <property type="match status" value="1"/>
</dbReference>
<dbReference type="InterPro" id="IPR000515">
    <property type="entry name" value="MetI-like"/>
</dbReference>
<evidence type="ECO:0000313" key="10">
    <source>
        <dbReference type="Proteomes" id="UP000214880"/>
    </source>
</evidence>
<sequence>MLKRNNLANQLIALLFGLAVILFWQAGGFHVLLRLRPYQLPLPNEIFEAFIDNFDVMMVHTQYTMTEAVAGIFLGSGMGFLFAVFTAVVPRWGGGGLKLVTAINAIPMIAMAPIMNNWFGMDMGSKIAVVTMFTMAPMTINAYYGLTHLRPFALDLMISYAAEPSAVFWQLRLPNCLPHVFTAMKINTTVGLMAAIVSEFFVSHHGIGFELSTVLKLSQMSLGWAYIVDAAVCGILLYSIVSVVERYAIKWHASQR</sequence>
<evidence type="ECO:0000313" key="9">
    <source>
        <dbReference type="EMBL" id="SDM27330.1"/>
    </source>
</evidence>
<dbReference type="RefSeq" id="WP_092071527.1">
    <property type="nucleotide sequence ID" value="NZ_FNHB01000003.1"/>
</dbReference>
<keyword evidence="5 7" id="KW-1133">Transmembrane helix</keyword>
<organism evidence="9 10">
    <name type="scientific">Dendrosporobacter quercicolus</name>
    <dbReference type="NCBI Taxonomy" id="146817"/>
    <lineage>
        <taxon>Bacteria</taxon>
        <taxon>Bacillati</taxon>
        <taxon>Bacillota</taxon>
        <taxon>Negativicutes</taxon>
        <taxon>Selenomonadales</taxon>
        <taxon>Sporomusaceae</taxon>
        <taxon>Dendrosporobacter</taxon>
    </lineage>
</organism>
<evidence type="ECO:0000256" key="7">
    <source>
        <dbReference type="SAM" id="Phobius"/>
    </source>
</evidence>
<name>A0A1G9RWD0_9FIRM</name>
<proteinExistence type="predicted"/>
<dbReference type="Proteomes" id="UP000214880">
    <property type="component" value="Unassembled WGS sequence"/>
</dbReference>
<feature type="transmembrane region" description="Helical" evidence="7">
    <location>
        <begin position="183"/>
        <end position="203"/>
    </location>
</feature>
<gene>
    <name evidence="9" type="ORF">SAMN04488502_103121</name>
</gene>
<dbReference type="PANTHER" id="PTHR30151">
    <property type="entry name" value="ALKANE SULFONATE ABC TRANSPORTER-RELATED, MEMBRANE SUBUNIT"/>
    <property type="match status" value="1"/>
</dbReference>
<accession>A0A1G9RWD0</accession>
<keyword evidence="2" id="KW-0813">Transport</keyword>
<evidence type="ECO:0000256" key="2">
    <source>
        <dbReference type="ARBA" id="ARBA00022448"/>
    </source>
</evidence>